<dbReference type="InterPro" id="IPR003488">
    <property type="entry name" value="DprA"/>
</dbReference>
<evidence type="ECO:0000313" key="4">
    <source>
        <dbReference type="EMBL" id="QCI60479.1"/>
    </source>
</evidence>
<evidence type="ECO:0000256" key="1">
    <source>
        <dbReference type="ARBA" id="ARBA00006525"/>
    </source>
</evidence>
<protein>
    <submittedName>
        <fullName evidence="4">DNA-processing protein DprA</fullName>
    </submittedName>
</protein>
<dbReference type="SUPFAM" id="SSF102405">
    <property type="entry name" value="MCP/YpsA-like"/>
    <property type="match status" value="1"/>
</dbReference>
<dbReference type="AlphaFoldDB" id="A0A4D7AMP7"/>
<gene>
    <name evidence="4" type="primary">dprA</name>
    <name evidence="4" type="ORF">EIO64_15775</name>
</gene>
<dbReference type="PANTHER" id="PTHR43022:SF1">
    <property type="entry name" value="PROTEIN SMF"/>
    <property type="match status" value="1"/>
</dbReference>
<keyword evidence="5" id="KW-1185">Reference proteome</keyword>
<feature type="domain" description="Smf/DprA SLOG" evidence="2">
    <location>
        <begin position="78"/>
        <end position="287"/>
    </location>
</feature>
<dbReference type="Pfam" id="PF02481">
    <property type="entry name" value="DNA_processg_A"/>
    <property type="match status" value="1"/>
</dbReference>
<evidence type="ECO:0000313" key="5">
    <source>
        <dbReference type="Proteomes" id="UP000298642"/>
    </source>
</evidence>
<dbReference type="InterPro" id="IPR041614">
    <property type="entry name" value="DprA_WH"/>
</dbReference>
<dbReference type="Gene3D" id="1.10.10.10">
    <property type="entry name" value="Winged helix-like DNA-binding domain superfamily/Winged helix DNA-binding domain"/>
    <property type="match status" value="1"/>
</dbReference>
<dbReference type="EMBL" id="CP034413">
    <property type="protein sequence ID" value="QCI60479.1"/>
    <property type="molecule type" value="Genomic_DNA"/>
</dbReference>
<name>A0A4D7AMP7_9FIRM</name>
<dbReference type="InterPro" id="IPR036388">
    <property type="entry name" value="WH-like_DNA-bd_sf"/>
</dbReference>
<dbReference type="PANTHER" id="PTHR43022">
    <property type="entry name" value="PROTEIN SMF"/>
    <property type="match status" value="1"/>
</dbReference>
<dbReference type="GO" id="GO:0009294">
    <property type="term" value="P:DNA-mediated transformation"/>
    <property type="evidence" value="ECO:0007669"/>
    <property type="project" value="InterPro"/>
</dbReference>
<comment type="similarity">
    <text evidence="1">Belongs to the DprA/Smf family.</text>
</comment>
<dbReference type="Gene3D" id="3.40.50.450">
    <property type="match status" value="1"/>
</dbReference>
<evidence type="ECO:0000259" key="3">
    <source>
        <dbReference type="Pfam" id="PF17782"/>
    </source>
</evidence>
<dbReference type="RefSeq" id="WP_021751600.1">
    <property type="nucleotide sequence ID" value="NZ_CAUWCU010000055.1"/>
</dbReference>
<organism evidence="4 5">
    <name type="scientific">Dysosmobacter welbionis</name>
    <dbReference type="NCBI Taxonomy" id="2093857"/>
    <lineage>
        <taxon>Bacteria</taxon>
        <taxon>Bacillati</taxon>
        <taxon>Bacillota</taxon>
        <taxon>Clostridia</taxon>
        <taxon>Eubacteriales</taxon>
        <taxon>Oscillospiraceae</taxon>
        <taxon>Dysosmobacter</taxon>
    </lineage>
</organism>
<dbReference type="KEGG" id="obj:EIO64_15775"/>
<dbReference type="Proteomes" id="UP000298642">
    <property type="component" value="Chromosome"/>
</dbReference>
<reference evidence="5" key="1">
    <citation type="submission" date="2018-12" db="EMBL/GenBank/DDBJ databases">
        <title>Dusodibacter welbiota gen. nov., sp. nov., isolated from human faeces and emended description of the Oscillibacter genus.</title>
        <authorList>
            <person name="Le Roy T."/>
            <person name="Van der Smissen P."/>
            <person name="Delzenne N."/>
            <person name="Muccioli G."/>
            <person name="Collet J.F."/>
            <person name="Cani P.D."/>
        </authorList>
    </citation>
    <scope>NUCLEOTIDE SEQUENCE [LARGE SCALE GENOMIC DNA]</scope>
    <source>
        <strain evidence="5">J115</strain>
    </source>
</reference>
<feature type="domain" description="DprA winged helix" evidence="3">
    <location>
        <begin position="332"/>
        <end position="384"/>
    </location>
</feature>
<sequence length="394" mass="42404">MSALKYWLWLTELPGLTNQTRLALLQHFPTPEDVYYAEAEEVLLTEGITREQAILLENKDCAAADRILADCQRLNVNILTLQDAGYPNRLRNIYDPPCLLYVRGRLPAFDDEAAVAVVGTRDCTPYGVSCAEKLGHGLAAGGAVVVSGLARGIDSAALRGALRAGGTVAAVLGNGTDVIYPPENQYLYEDVAAAGALVSEYPPGTPPDGRHFPVRNRILSGLSLAALVVEAPERSGALITAGTALEQGRDVFAVPGPIDAPASVGCNRLIRDGAGLASDAWDILREYEARFPDKLRREGTQDAPPVLGYQARQKTEPKPVAPSVSLSHNNLSLTDDQICLLRTLTEEPMLADDLIELTGIPTRRVLSALTVLEIEHLVTQHSGKRYARAVNLTE</sequence>
<dbReference type="NCBIfam" id="TIGR00732">
    <property type="entry name" value="dprA"/>
    <property type="match status" value="1"/>
</dbReference>
<proteinExistence type="inferred from homology"/>
<evidence type="ECO:0000259" key="2">
    <source>
        <dbReference type="Pfam" id="PF02481"/>
    </source>
</evidence>
<accession>A0A4D7AMP7</accession>
<dbReference type="InterPro" id="IPR057666">
    <property type="entry name" value="DrpA_SLOG"/>
</dbReference>
<dbReference type="Pfam" id="PF17782">
    <property type="entry name" value="WHD_DprA"/>
    <property type="match status" value="1"/>
</dbReference>